<evidence type="ECO:0000259" key="2">
    <source>
        <dbReference type="PROSITE" id="PS51722"/>
    </source>
</evidence>
<dbReference type="Gene3D" id="3.30.70.260">
    <property type="match status" value="1"/>
</dbReference>
<evidence type="ECO:0000313" key="4">
    <source>
        <dbReference type="Proteomes" id="UP001061958"/>
    </source>
</evidence>
<evidence type="ECO:0000259" key="1">
    <source>
        <dbReference type="PROSITE" id="PS51671"/>
    </source>
</evidence>
<dbReference type="PANTHER" id="PTHR43512:SF4">
    <property type="entry name" value="TRANSLATION FACTOR GUF1 HOMOLOG, CHLOROPLASTIC"/>
    <property type="match status" value="1"/>
</dbReference>
<keyword evidence="4" id="KW-1185">Reference proteome</keyword>
<dbReference type="NCBIfam" id="TIGR00231">
    <property type="entry name" value="small_GTP"/>
    <property type="match status" value="1"/>
</dbReference>
<dbReference type="InterPro" id="IPR005225">
    <property type="entry name" value="Small_GTP-bd"/>
</dbReference>
<evidence type="ECO:0008006" key="5">
    <source>
        <dbReference type="Google" id="ProtNLM"/>
    </source>
</evidence>
<accession>A0A9C7UN73</accession>
<dbReference type="PRINTS" id="PR00315">
    <property type="entry name" value="ELONGATNFCT"/>
</dbReference>
<dbReference type="GO" id="GO:0003924">
    <property type="term" value="F:GTPase activity"/>
    <property type="evidence" value="ECO:0007669"/>
    <property type="project" value="InterPro"/>
</dbReference>
<feature type="domain" description="ACT" evidence="1">
    <location>
        <begin position="309"/>
        <end position="381"/>
    </location>
</feature>
<dbReference type="InterPro" id="IPR000795">
    <property type="entry name" value="T_Tr_GTP-bd_dom"/>
</dbReference>
<dbReference type="OrthoDB" id="1074at2759"/>
<reference evidence="3" key="1">
    <citation type="journal article" date="2022" name="Proc. Natl. Acad. Sci. U.S.A.">
        <title>Life cycle and functional genomics of the unicellular red alga Galdieria for elucidating algal and plant evolution and industrial use.</title>
        <authorList>
            <person name="Hirooka S."/>
            <person name="Itabashi T."/>
            <person name="Ichinose T.M."/>
            <person name="Onuma R."/>
            <person name="Fujiwara T."/>
            <person name="Yamashita S."/>
            <person name="Jong L.W."/>
            <person name="Tomita R."/>
            <person name="Iwane A.H."/>
            <person name="Miyagishima S.Y."/>
        </authorList>
    </citation>
    <scope>NUCLEOTIDE SEQUENCE</scope>
    <source>
        <strain evidence="3">NBRC 102759</strain>
    </source>
</reference>
<dbReference type="PROSITE" id="PS51722">
    <property type="entry name" value="G_TR_2"/>
    <property type="match status" value="1"/>
</dbReference>
<protein>
    <recommendedName>
        <fullName evidence="5">Tr-type G domain-containing protein</fullName>
    </recommendedName>
</protein>
<dbReference type="InterPro" id="IPR027417">
    <property type="entry name" value="P-loop_NTPase"/>
</dbReference>
<dbReference type="AlphaFoldDB" id="A0A9C7UN73"/>
<dbReference type="InterPro" id="IPR006297">
    <property type="entry name" value="EF-4"/>
</dbReference>
<reference evidence="3" key="2">
    <citation type="submission" date="2022-01" db="EMBL/GenBank/DDBJ databases">
        <authorList>
            <person name="Hirooka S."/>
            <person name="Miyagishima S.Y."/>
        </authorList>
    </citation>
    <scope>NUCLEOTIDE SEQUENCE</scope>
    <source>
        <strain evidence="3">NBRC 102759</strain>
    </source>
</reference>
<feature type="domain" description="Tr-type G" evidence="2">
    <location>
        <begin position="54"/>
        <end position="383"/>
    </location>
</feature>
<dbReference type="Pfam" id="PF00009">
    <property type="entry name" value="GTP_EFTU"/>
    <property type="match status" value="1"/>
</dbReference>
<dbReference type="EMBL" id="BQMJ01000006">
    <property type="protein sequence ID" value="GJQ09037.1"/>
    <property type="molecule type" value="Genomic_DNA"/>
</dbReference>
<dbReference type="GO" id="GO:0045727">
    <property type="term" value="P:positive regulation of translation"/>
    <property type="evidence" value="ECO:0007669"/>
    <property type="project" value="TreeGrafter"/>
</dbReference>
<gene>
    <name evidence="3" type="ORF">GpartN1_g828.t1</name>
</gene>
<dbReference type="Gene3D" id="3.40.50.300">
    <property type="entry name" value="P-loop containing nucleotide triphosphate hydrolases"/>
    <property type="match status" value="1"/>
</dbReference>
<dbReference type="InterPro" id="IPR045865">
    <property type="entry name" value="ACT-like_dom_sf"/>
</dbReference>
<dbReference type="SUPFAM" id="SSF52540">
    <property type="entry name" value="P-loop containing nucleoside triphosphate hydrolases"/>
    <property type="match status" value="1"/>
</dbReference>
<dbReference type="InterPro" id="IPR002912">
    <property type="entry name" value="ACT_dom"/>
</dbReference>
<comment type="caution">
    <text evidence="3">The sequence shown here is derived from an EMBL/GenBank/DDBJ whole genome shotgun (WGS) entry which is preliminary data.</text>
</comment>
<dbReference type="PROSITE" id="PS51671">
    <property type="entry name" value="ACT"/>
    <property type="match status" value="1"/>
</dbReference>
<proteinExistence type="predicted"/>
<organism evidence="3 4">
    <name type="scientific">Galdieria partita</name>
    <dbReference type="NCBI Taxonomy" id="83374"/>
    <lineage>
        <taxon>Eukaryota</taxon>
        <taxon>Rhodophyta</taxon>
        <taxon>Bangiophyceae</taxon>
        <taxon>Galdieriales</taxon>
        <taxon>Galdieriaceae</taxon>
        <taxon>Galdieria</taxon>
    </lineage>
</organism>
<dbReference type="PANTHER" id="PTHR43512">
    <property type="entry name" value="TRANSLATION FACTOR GUF1-RELATED"/>
    <property type="match status" value="1"/>
</dbReference>
<dbReference type="GO" id="GO:0043022">
    <property type="term" value="F:ribosome binding"/>
    <property type="evidence" value="ECO:0007669"/>
    <property type="project" value="TreeGrafter"/>
</dbReference>
<evidence type="ECO:0000313" key="3">
    <source>
        <dbReference type="EMBL" id="GJQ09037.1"/>
    </source>
</evidence>
<dbReference type="GO" id="GO:0005525">
    <property type="term" value="F:GTP binding"/>
    <property type="evidence" value="ECO:0007669"/>
    <property type="project" value="InterPro"/>
</dbReference>
<dbReference type="Proteomes" id="UP001061958">
    <property type="component" value="Unassembled WGS sequence"/>
</dbReference>
<dbReference type="SUPFAM" id="SSF55021">
    <property type="entry name" value="ACT-like"/>
    <property type="match status" value="1"/>
</dbReference>
<name>A0A9C7UN73_9RHOD</name>
<sequence length="383" mass="44251">MSLFRCKSLSQKLCFYHWIDWRKLCSYIPPDIRKGLSAIQRASTTFLFLLLSGTLEPLSKSRHRLDYGKSTLADHLLQFTGTIAPEKFRDQYLDNMDIERERAITIKMKATRLWYRSKDGSCYLLNLIDTPGHVDFSYEVSRSLAAVEGCVLVVDASQGVQAQTIANVDLALQNNSEIVPVLNKVNLATAEPDKITCDSSVEPQMEWIDYAKTRIAKRIYFDQLHTKQCIHAGLYIWNHYFERYGLSLESLSEKERHELVCFLTEFDDWHQELEDIRLGLETIRYPLLSLQRMKCTNVDCSEKNLNSFWLRIFGKDRNGLLSDVSAVISQSSSIIRQTNSVTEGKEAMLEYHVEATRREIENVQRLLLEIMNVERVVVNDFLG</sequence>